<keyword evidence="2" id="KW-0813">Transport</keyword>
<evidence type="ECO:0000256" key="2">
    <source>
        <dbReference type="ARBA" id="ARBA00022448"/>
    </source>
</evidence>
<feature type="transmembrane region" description="Helical" evidence="7">
    <location>
        <begin position="92"/>
        <end position="110"/>
    </location>
</feature>
<evidence type="ECO:0000259" key="8">
    <source>
        <dbReference type="PROSITE" id="PS50850"/>
    </source>
</evidence>
<proteinExistence type="predicted"/>
<dbReference type="Proteomes" id="UP000432089">
    <property type="component" value="Unassembled WGS sequence"/>
</dbReference>
<dbReference type="SUPFAM" id="SSF103473">
    <property type="entry name" value="MFS general substrate transporter"/>
    <property type="match status" value="1"/>
</dbReference>
<comment type="caution">
    <text evidence="9">The sequence shown here is derived from an EMBL/GenBank/DDBJ whole genome shotgun (WGS) entry which is preliminary data.</text>
</comment>
<comment type="subcellular location">
    <subcellularLocation>
        <location evidence="1">Cell membrane</location>
        <topology evidence="1">Multi-pass membrane protein</topology>
    </subcellularLocation>
</comment>
<feature type="transmembrane region" description="Helical" evidence="7">
    <location>
        <begin position="532"/>
        <end position="552"/>
    </location>
</feature>
<feature type="transmembrane region" description="Helical" evidence="7">
    <location>
        <begin position="217"/>
        <end position="238"/>
    </location>
</feature>
<feature type="transmembrane region" description="Helical" evidence="7">
    <location>
        <begin position="331"/>
        <end position="351"/>
    </location>
</feature>
<dbReference type="GO" id="GO:0022857">
    <property type="term" value="F:transmembrane transporter activity"/>
    <property type="evidence" value="ECO:0007669"/>
    <property type="project" value="InterPro"/>
</dbReference>
<name>A0A7V7TYZ6_9HYPH</name>
<dbReference type="PANTHER" id="PTHR42718:SF46">
    <property type="entry name" value="BLR6921 PROTEIN"/>
    <property type="match status" value="1"/>
</dbReference>
<feature type="transmembrane region" description="Helical" evidence="7">
    <location>
        <begin position="253"/>
        <end position="270"/>
    </location>
</feature>
<evidence type="ECO:0000256" key="5">
    <source>
        <dbReference type="ARBA" id="ARBA00022989"/>
    </source>
</evidence>
<keyword evidence="6 7" id="KW-0472">Membrane</keyword>
<dbReference type="EMBL" id="VZDO01000013">
    <property type="protein sequence ID" value="KAB0678473.1"/>
    <property type="molecule type" value="Genomic_DNA"/>
</dbReference>
<organism evidence="9 10">
    <name type="scientific">Plantimonas leprariae</name>
    <dbReference type="NCBI Taxonomy" id="2615207"/>
    <lineage>
        <taxon>Bacteria</taxon>
        <taxon>Pseudomonadati</taxon>
        <taxon>Pseudomonadota</taxon>
        <taxon>Alphaproteobacteria</taxon>
        <taxon>Hyphomicrobiales</taxon>
        <taxon>Aurantimonadaceae</taxon>
        <taxon>Plantimonas</taxon>
    </lineage>
</organism>
<dbReference type="PANTHER" id="PTHR42718">
    <property type="entry name" value="MAJOR FACILITATOR SUPERFAMILY MULTIDRUG TRANSPORTER MFSC"/>
    <property type="match status" value="1"/>
</dbReference>
<feature type="transmembrane region" description="Helical" evidence="7">
    <location>
        <begin position="26"/>
        <end position="49"/>
    </location>
</feature>
<dbReference type="Pfam" id="PF07690">
    <property type="entry name" value="MFS_1"/>
    <property type="match status" value="1"/>
</dbReference>
<evidence type="ECO:0000256" key="6">
    <source>
        <dbReference type="ARBA" id="ARBA00023136"/>
    </source>
</evidence>
<dbReference type="Gene3D" id="1.20.1720.10">
    <property type="entry name" value="Multidrug resistance protein D"/>
    <property type="match status" value="1"/>
</dbReference>
<dbReference type="AlphaFoldDB" id="A0A7V7TYZ6"/>
<keyword evidence="3" id="KW-1003">Cell membrane</keyword>
<evidence type="ECO:0000313" key="10">
    <source>
        <dbReference type="Proteomes" id="UP000432089"/>
    </source>
</evidence>
<keyword evidence="10" id="KW-1185">Reference proteome</keyword>
<feature type="transmembrane region" description="Helical" evidence="7">
    <location>
        <begin position="437"/>
        <end position="455"/>
    </location>
</feature>
<sequence>MSVSLAPSAEPAGDGSKWVVLSNTTLGMLAAAINSSILLISLPAVFRGIGLKALDPGNINYLLWAIIGYMIATAVLVVSFGRLGDQFGRARMYNLGFAIFTAASVALGLLPGKGDFAATYLIAVRIVQGVGGALIMANSTALLVDAFPEHERGLALGINVVAAIGGQFVGLLIGGLLADTNWRLVFWINVPFGLVGTVWACLKLRDAPRRSSHRIDWLGNLTFGLGLVAILAAITYGLQPYGDQTMAWASPKVLWLLALGFASLAAFLVVERRTEKPMLDLGLFRIPGFAYGNLANLASGIARGGLQFMLIVWLQGIWLPLHGYSFEETPLWSAIFMLPLTAGFLIAGPVAGRLSDRFGGMPFAVGGMAAGAASFVALMLLPADFSYGGFAALLFLNGFGSGLFVAPNSTQIMNAVPASERGQASGMRATTTNAGQVLSIGLFFSLMLAGLAATLPEAMEAGLVAENVPVAVAHRIATLPPVASLFAAFLGYNPMGELIPPDVLAALPPANAAALTGNRFFPSLMAEPFKHGLIFAFTVSALLYLVAAFASWRGTRRPPSGMPPSRDRPAPETT</sequence>
<evidence type="ECO:0000313" key="9">
    <source>
        <dbReference type="EMBL" id="KAB0678473.1"/>
    </source>
</evidence>
<evidence type="ECO:0000256" key="4">
    <source>
        <dbReference type="ARBA" id="ARBA00022692"/>
    </source>
</evidence>
<evidence type="ECO:0000256" key="7">
    <source>
        <dbReference type="SAM" id="Phobius"/>
    </source>
</evidence>
<dbReference type="Gene3D" id="1.20.1250.20">
    <property type="entry name" value="MFS general substrate transporter like domains"/>
    <property type="match status" value="1"/>
</dbReference>
<keyword evidence="4 7" id="KW-0812">Transmembrane</keyword>
<dbReference type="RefSeq" id="WP_150971222.1">
    <property type="nucleotide sequence ID" value="NZ_VZDO01000013.1"/>
</dbReference>
<feature type="transmembrane region" description="Helical" evidence="7">
    <location>
        <begin position="156"/>
        <end position="178"/>
    </location>
</feature>
<dbReference type="CDD" id="cd17321">
    <property type="entry name" value="MFS_MMR_MDR_like"/>
    <property type="match status" value="1"/>
</dbReference>
<dbReference type="GO" id="GO:0005886">
    <property type="term" value="C:plasma membrane"/>
    <property type="evidence" value="ECO:0007669"/>
    <property type="project" value="UniProtKB-SubCell"/>
</dbReference>
<feature type="transmembrane region" description="Helical" evidence="7">
    <location>
        <begin position="363"/>
        <end position="381"/>
    </location>
</feature>
<dbReference type="InterPro" id="IPR011701">
    <property type="entry name" value="MFS"/>
</dbReference>
<evidence type="ECO:0000256" key="3">
    <source>
        <dbReference type="ARBA" id="ARBA00022475"/>
    </source>
</evidence>
<feature type="transmembrane region" description="Helical" evidence="7">
    <location>
        <begin position="291"/>
        <end position="319"/>
    </location>
</feature>
<keyword evidence="5 7" id="KW-1133">Transmembrane helix</keyword>
<dbReference type="InterPro" id="IPR036259">
    <property type="entry name" value="MFS_trans_sf"/>
</dbReference>
<evidence type="ECO:0000256" key="1">
    <source>
        <dbReference type="ARBA" id="ARBA00004651"/>
    </source>
</evidence>
<dbReference type="InterPro" id="IPR020846">
    <property type="entry name" value="MFS_dom"/>
</dbReference>
<accession>A0A7V7TYZ6</accession>
<feature type="transmembrane region" description="Helical" evidence="7">
    <location>
        <begin position="387"/>
        <end position="406"/>
    </location>
</feature>
<protein>
    <submittedName>
        <fullName evidence="9">MFS transporter</fullName>
    </submittedName>
</protein>
<feature type="domain" description="Major facilitator superfamily (MFS) profile" evidence="8">
    <location>
        <begin position="20"/>
        <end position="495"/>
    </location>
</feature>
<feature type="transmembrane region" description="Helical" evidence="7">
    <location>
        <begin position="184"/>
        <end position="205"/>
    </location>
</feature>
<feature type="transmembrane region" description="Helical" evidence="7">
    <location>
        <begin position="61"/>
        <end position="80"/>
    </location>
</feature>
<reference evidence="9 10" key="1">
    <citation type="submission" date="2019-09" db="EMBL/GenBank/DDBJ databases">
        <title>YIM 132180 draft genome.</title>
        <authorList>
            <person name="Zhang K."/>
        </authorList>
    </citation>
    <scope>NUCLEOTIDE SEQUENCE [LARGE SCALE GENOMIC DNA]</scope>
    <source>
        <strain evidence="9 10">YIM 132180</strain>
    </source>
</reference>
<gene>
    <name evidence="9" type="ORF">F6X38_15695</name>
</gene>
<dbReference type="PROSITE" id="PS50850">
    <property type="entry name" value="MFS"/>
    <property type="match status" value="1"/>
</dbReference>
<feature type="transmembrane region" description="Helical" evidence="7">
    <location>
        <begin position="122"/>
        <end position="144"/>
    </location>
</feature>